<reference evidence="3" key="1">
    <citation type="submission" date="2021-02" db="EMBL/GenBank/DDBJ databases">
        <title>Sulfurospirillum tamanensis sp. nov.</title>
        <authorList>
            <person name="Frolova A."/>
            <person name="Merkel A."/>
            <person name="Slobodkin A."/>
        </authorList>
    </citation>
    <scope>NUCLEOTIDE SEQUENCE</scope>
    <source>
        <strain evidence="3">T05b</strain>
    </source>
</reference>
<feature type="coiled-coil region" evidence="1">
    <location>
        <begin position="42"/>
        <end position="114"/>
    </location>
</feature>
<reference evidence="3" key="2">
    <citation type="submission" date="2021-02" db="EMBL/GenBank/DDBJ databases">
        <authorList>
            <person name="Merkel A.Y."/>
        </authorList>
    </citation>
    <scope>NUCLEOTIDE SEQUENCE</scope>
    <source>
        <strain evidence="3">T05b</strain>
    </source>
</reference>
<dbReference type="InterPro" id="IPR016866">
    <property type="entry name" value="UCP028069"/>
</dbReference>
<dbReference type="CDD" id="cd12797">
    <property type="entry name" value="M23_peptidase"/>
    <property type="match status" value="1"/>
</dbReference>
<evidence type="ECO:0000256" key="1">
    <source>
        <dbReference type="SAM" id="Coils"/>
    </source>
</evidence>
<evidence type="ECO:0000313" key="4">
    <source>
        <dbReference type="Proteomes" id="UP000703590"/>
    </source>
</evidence>
<evidence type="ECO:0000259" key="2">
    <source>
        <dbReference type="Pfam" id="PF01551"/>
    </source>
</evidence>
<keyword evidence="4" id="KW-1185">Reference proteome</keyword>
<evidence type="ECO:0000313" key="3">
    <source>
        <dbReference type="EMBL" id="MBN2965244.1"/>
    </source>
</evidence>
<feature type="coiled-coil region" evidence="1">
    <location>
        <begin position="192"/>
        <end position="253"/>
    </location>
</feature>
<dbReference type="InterPro" id="IPR016047">
    <property type="entry name" value="M23ase_b-sheet_dom"/>
</dbReference>
<keyword evidence="1" id="KW-0175">Coiled coil</keyword>
<proteinExistence type="predicted"/>
<sequence>MIRLFLGVVLLLVTGSAATTKEKISSSSASLSATTKQERQIGQKLEAIANDISNERKALENLAQEIETLQGQIKTLQEETKEATQELEVLKTQNTELEKTKQELEQRMIRIIAEQFSFHMVTDQGYQESIESIIADAVLEKMDALIKKDFKELSAEYSHTNEEIRKRNRDITKLNESLKGLRTKESALLGLRDKQRQSLAELDKQNALYRKRLGEIYAEKKELQETLERLKIVQRAEEEKKAQAEAEAAARAAAAAQTPSEAQQVTVRQIGSSYQSSRVKRYSGQKTIAPLDSFEVKQAFGNYVDPIYKIKIFNESVVLRSKTPLAQVKNVLGGKVVYAGNTNMLNHVVIVENSNGIHTIYAQMTQIAPTIKVGSRIKEGYVIGRIDQDLTFEVTQQNFHINPLELITVR</sequence>
<protein>
    <submittedName>
        <fullName evidence="3">Peptidoglycan DD-metalloendopeptidase family protein</fullName>
    </submittedName>
</protein>
<dbReference type="InterPro" id="IPR011055">
    <property type="entry name" value="Dup_hybrid_motif"/>
</dbReference>
<name>A0ABS2WVJ3_9BACT</name>
<dbReference type="Gene3D" id="2.70.70.10">
    <property type="entry name" value="Glucose Permease (Domain IIA)"/>
    <property type="match status" value="1"/>
</dbReference>
<gene>
    <name evidence="3" type="ORF">JWV37_10665</name>
</gene>
<dbReference type="RefSeq" id="WP_205459790.1">
    <property type="nucleotide sequence ID" value="NZ_JAFHKK010000028.1"/>
</dbReference>
<dbReference type="EMBL" id="JAFHKK010000028">
    <property type="protein sequence ID" value="MBN2965244.1"/>
    <property type="molecule type" value="Genomic_DNA"/>
</dbReference>
<comment type="caution">
    <text evidence="3">The sequence shown here is derived from an EMBL/GenBank/DDBJ whole genome shotgun (WGS) entry which is preliminary data.</text>
</comment>
<organism evidence="3 4">
    <name type="scientific">Sulfurospirillum tamanense</name>
    <dbReference type="NCBI Taxonomy" id="2813362"/>
    <lineage>
        <taxon>Bacteria</taxon>
        <taxon>Pseudomonadati</taxon>
        <taxon>Campylobacterota</taxon>
        <taxon>Epsilonproteobacteria</taxon>
        <taxon>Campylobacterales</taxon>
        <taxon>Sulfurospirillaceae</taxon>
        <taxon>Sulfurospirillum</taxon>
    </lineage>
</organism>
<dbReference type="SUPFAM" id="SSF51261">
    <property type="entry name" value="Duplicated hybrid motif"/>
    <property type="match status" value="1"/>
</dbReference>
<dbReference type="Proteomes" id="UP000703590">
    <property type="component" value="Unassembled WGS sequence"/>
</dbReference>
<dbReference type="Pfam" id="PF01551">
    <property type="entry name" value="Peptidase_M23"/>
    <property type="match status" value="1"/>
</dbReference>
<dbReference type="Pfam" id="PF11932">
    <property type="entry name" value="DUF3450"/>
    <property type="match status" value="1"/>
</dbReference>
<feature type="domain" description="M23ase beta-sheet core" evidence="2">
    <location>
        <begin position="326"/>
        <end position="400"/>
    </location>
</feature>
<accession>A0ABS2WVJ3</accession>